<evidence type="ECO:0000256" key="1">
    <source>
        <dbReference type="SAM" id="SignalP"/>
    </source>
</evidence>
<dbReference type="OrthoDB" id="1045173at2759"/>
<protein>
    <submittedName>
        <fullName evidence="2">Uncharacterized protein</fullName>
    </submittedName>
</protein>
<name>A0A9P6ZW19_9AGAM</name>
<dbReference type="EMBL" id="JABBWD010000022">
    <property type="protein sequence ID" value="KAG1777237.1"/>
    <property type="molecule type" value="Genomic_DNA"/>
</dbReference>
<proteinExistence type="predicted"/>
<dbReference type="Proteomes" id="UP000714275">
    <property type="component" value="Unassembled WGS sequence"/>
</dbReference>
<gene>
    <name evidence="2" type="ORF">EV702DRAFT_1104148</name>
</gene>
<sequence>MKHSIFLLILVLGAVVQSLRIVAISAQPKYSINAVDEYIVKRIPIPVRDFASSPRLIRSFDTPSSGSSKTYRATMRIPNYATTA</sequence>
<evidence type="ECO:0000313" key="2">
    <source>
        <dbReference type="EMBL" id="KAG1777237.1"/>
    </source>
</evidence>
<organism evidence="2 3">
    <name type="scientific">Suillus placidus</name>
    <dbReference type="NCBI Taxonomy" id="48579"/>
    <lineage>
        <taxon>Eukaryota</taxon>
        <taxon>Fungi</taxon>
        <taxon>Dikarya</taxon>
        <taxon>Basidiomycota</taxon>
        <taxon>Agaricomycotina</taxon>
        <taxon>Agaricomycetes</taxon>
        <taxon>Agaricomycetidae</taxon>
        <taxon>Boletales</taxon>
        <taxon>Suillineae</taxon>
        <taxon>Suillaceae</taxon>
        <taxon>Suillus</taxon>
    </lineage>
</organism>
<feature type="signal peptide" evidence="1">
    <location>
        <begin position="1"/>
        <end position="18"/>
    </location>
</feature>
<comment type="caution">
    <text evidence="2">The sequence shown here is derived from an EMBL/GenBank/DDBJ whole genome shotgun (WGS) entry which is preliminary data.</text>
</comment>
<reference evidence="2" key="1">
    <citation type="journal article" date="2020" name="New Phytol.">
        <title>Comparative genomics reveals dynamic genome evolution in host specialist ectomycorrhizal fungi.</title>
        <authorList>
            <person name="Lofgren L.A."/>
            <person name="Nguyen N.H."/>
            <person name="Vilgalys R."/>
            <person name="Ruytinx J."/>
            <person name="Liao H.L."/>
            <person name="Branco S."/>
            <person name="Kuo A."/>
            <person name="LaButti K."/>
            <person name="Lipzen A."/>
            <person name="Andreopoulos W."/>
            <person name="Pangilinan J."/>
            <person name="Riley R."/>
            <person name="Hundley H."/>
            <person name="Na H."/>
            <person name="Barry K."/>
            <person name="Grigoriev I.V."/>
            <person name="Stajich J.E."/>
            <person name="Kennedy P.G."/>
        </authorList>
    </citation>
    <scope>NUCLEOTIDE SEQUENCE</scope>
    <source>
        <strain evidence="2">DOB743</strain>
    </source>
</reference>
<keyword evidence="1" id="KW-0732">Signal</keyword>
<dbReference type="AlphaFoldDB" id="A0A9P6ZW19"/>
<accession>A0A9P6ZW19</accession>
<evidence type="ECO:0000313" key="3">
    <source>
        <dbReference type="Proteomes" id="UP000714275"/>
    </source>
</evidence>
<keyword evidence="3" id="KW-1185">Reference proteome</keyword>
<feature type="chain" id="PRO_5040430391" evidence="1">
    <location>
        <begin position="19"/>
        <end position="84"/>
    </location>
</feature>